<evidence type="ECO:0000256" key="6">
    <source>
        <dbReference type="ARBA" id="ARBA00023012"/>
    </source>
</evidence>
<feature type="domain" description="PAC" evidence="10">
    <location>
        <begin position="204"/>
        <end position="257"/>
    </location>
</feature>
<sequence>MQTLEPKDNSRFEASFLRAPIGLFHLSLDGKWLEVNSYFCELLGYQREDFTPSSLMAIAHPEEREEIQAAIHQLQTKNSTNYQKKLRLLTAQNTFIQISLTLSWIEDTPAYLLGIIRELTPQELEQNSENELEKDLLKTLIDTIGDIAFVKDMQGRFLFINQAGLRGINKTLEEIIGKTDIELFGSELGEILIENDRQVFASEKLHEFEEIVDFEGERRIFLTQKNIYRDRQGNLKGTLGITKDITERKHLEQEVLLQQQQFNDFFNAAPVGMLILDRQLKYVRINPLAAAVHGLPMAEHIGKQVKDIVPHIAPLIEPLYRQVLETGQAILNLEVSEESFTQSDNPRSWEVSYFPLQDETGTITGLGVVGIETTEQKAALRERKRAEEALRASEQRYQNLAQLSPVGIFQTLIDGECIYANERTCYLTGRTAEELLGGGWMNAIHPDDRERMIQEWQKAASEQNYHYQCEYRFLRLNGEICWVLCQTLPELEADGTIKSYVGTLTDISAHKNAEQAIQKALEELQQTQAQLIQSEKMSSLGQLVAGVAHEINNPVNFIYGNLAPAREYTSDLLELLHSYQTTYPNPSPEILDQIEEIDLEFLIEDLPRLLSSMEVGADRIRQIVLSLRNFSRLDEAEMKAVDIHEGIDSTLLILQNRLKFKADRPAIAVVKDYSRLPRIECYAGQLNQVFMNILTNAIDALEEYNKQRSLAEIQANPSTIQITTHHLLETARVAISIKDNGPGMSESVRSRLFNPFFTTKPVGQGTGLGLAISHQIIVEKHGGSLQCISQLGQGSEFRIEIPLRQTPIAN</sequence>
<dbReference type="InterPro" id="IPR000700">
    <property type="entry name" value="PAS-assoc_C"/>
</dbReference>
<dbReference type="PANTHER" id="PTHR43304:SF1">
    <property type="entry name" value="PAC DOMAIN-CONTAINING PROTEIN"/>
    <property type="match status" value="1"/>
</dbReference>
<dbReference type="InterPro" id="IPR001610">
    <property type="entry name" value="PAC"/>
</dbReference>
<dbReference type="InterPro" id="IPR000014">
    <property type="entry name" value="PAS"/>
</dbReference>
<evidence type="ECO:0000256" key="4">
    <source>
        <dbReference type="ARBA" id="ARBA00022679"/>
    </source>
</evidence>
<protein>
    <recommendedName>
        <fullName evidence="2">histidine kinase</fullName>
        <ecNumber evidence="2">2.7.13.3</ecNumber>
    </recommendedName>
</protein>
<feature type="domain" description="PAS" evidence="9">
    <location>
        <begin position="258"/>
        <end position="327"/>
    </location>
</feature>
<accession>A0ABT7LZB6</accession>
<dbReference type="PRINTS" id="PR00344">
    <property type="entry name" value="BCTRLSENSOR"/>
</dbReference>
<dbReference type="PANTHER" id="PTHR43304">
    <property type="entry name" value="PHYTOCHROME-LIKE PROTEIN CPH1"/>
    <property type="match status" value="1"/>
</dbReference>
<keyword evidence="6" id="KW-0902">Two-component regulatory system</keyword>
<dbReference type="InterPro" id="IPR035965">
    <property type="entry name" value="PAS-like_dom_sf"/>
</dbReference>
<dbReference type="PROSITE" id="PS50109">
    <property type="entry name" value="HIS_KIN"/>
    <property type="match status" value="1"/>
</dbReference>
<dbReference type="SMART" id="SM00388">
    <property type="entry name" value="HisKA"/>
    <property type="match status" value="1"/>
</dbReference>
<evidence type="ECO:0000259" key="8">
    <source>
        <dbReference type="PROSITE" id="PS50109"/>
    </source>
</evidence>
<dbReference type="CDD" id="cd00130">
    <property type="entry name" value="PAS"/>
    <property type="match status" value="3"/>
</dbReference>
<dbReference type="EMBL" id="JASVEJ010000029">
    <property type="protein sequence ID" value="MDL5057355.1"/>
    <property type="molecule type" value="Genomic_DNA"/>
</dbReference>
<dbReference type="RefSeq" id="WP_286004514.1">
    <property type="nucleotide sequence ID" value="NZ_JASVEJ010000029.1"/>
</dbReference>
<organism evidence="11 12">
    <name type="scientific">Geitlerinema calcuttense NRMC-F 0142</name>
    <dbReference type="NCBI Taxonomy" id="2922238"/>
    <lineage>
        <taxon>Bacteria</taxon>
        <taxon>Bacillati</taxon>
        <taxon>Cyanobacteriota</taxon>
        <taxon>Cyanophyceae</taxon>
        <taxon>Geitlerinematales</taxon>
        <taxon>Geitlerinemataceae</taxon>
        <taxon>Geitlerinema</taxon>
    </lineage>
</organism>
<dbReference type="Gene3D" id="3.30.565.10">
    <property type="entry name" value="Histidine kinase-like ATPase, C-terminal domain"/>
    <property type="match status" value="1"/>
</dbReference>
<comment type="caution">
    <text evidence="11">The sequence shown here is derived from an EMBL/GenBank/DDBJ whole genome shotgun (WGS) entry which is preliminary data.</text>
</comment>
<dbReference type="CDD" id="cd00082">
    <property type="entry name" value="HisKA"/>
    <property type="match status" value="1"/>
</dbReference>
<feature type="domain" description="PAS" evidence="9">
    <location>
        <begin position="8"/>
        <end position="78"/>
    </location>
</feature>
<dbReference type="InterPro" id="IPR036097">
    <property type="entry name" value="HisK_dim/P_sf"/>
</dbReference>
<evidence type="ECO:0000256" key="5">
    <source>
        <dbReference type="ARBA" id="ARBA00022777"/>
    </source>
</evidence>
<keyword evidence="12" id="KW-1185">Reference proteome</keyword>
<evidence type="ECO:0000259" key="10">
    <source>
        <dbReference type="PROSITE" id="PS50113"/>
    </source>
</evidence>
<proteinExistence type="predicted"/>
<dbReference type="SUPFAM" id="SSF55874">
    <property type="entry name" value="ATPase domain of HSP90 chaperone/DNA topoisomerase II/histidine kinase"/>
    <property type="match status" value="1"/>
</dbReference>
<dbReference type="InterPro" id="IPR036890">
    <property type="entry name" value="HATPase_C_sf"/>
</dbReference>
<dbReference type="Proteomes" id="UP001230986">
    <property type="component" value="Unassembled WGS sequence"/>
</dbReference>
<dbReference type="Gene3D" id="3.30.450.20">
    <property type="entry name" value="PAS domain"/>
    <property type="match status" value="4"/>
</dbReference>
<dbReference type="InterPro" id="IPR005467">
    <property type="entry name" value="His_kinase_dom"/>
</dbReference>
<dbReference type="Pfam" id="PF08448">
    <property type="entry name" value="PAS_4"/>
    <property type="match status" value="2"/>
</dbReference>
<evidence type="ECO:0000256" key="7">
    <source>
        <dbReference type="SAM" id="Coils"/>
    </source>
</evidence>
<dbReference type="SMART" id="SM00387">
    <property type="entry name" value="HATPase_c"/>
    <property type="match status" value="1"/>
</dbReference>
<evidence type="ECO:0000313" key="11">
    <source>
        <dbReference type="EMBL" id="MDL5057355.1"/>
    </source>
</evidence>
<dbReference type="InterPro" id="IPR003661">
    <property type="entry name" value="HisK_dim/P_dom"/>
</dbReference>
<dbReference type="InterPro" id="IPR003594">
    <property type="entry name" value="HATPase_dom"/>
</dbReference>
<feature type="domain" description="PAS" evidence="9">
    <location>
        <begin position="133"/>
        <end position="215"/>
    </location>
</feature>
<dbReference type="InterPro" id="IPR052162">
    <property type="entry name" value="Sensor_kinase/Photoreceptor"/>
</dbReference>
<feature type="domain" description="PAC" evidence="10">
    <location>
        <begin position="467"/>
        <end position="519"/>
    </location>
</feature>
<feature type="coiled-coil region" evidence="7">
    <location>
        <begin position="507"/>
        <end position="537"/>
    </location>
</feature>
<keyword evidence="7" id="KW-0175">Coiled coil</keyword>
<dbReference type="InterPro" id="IPR013656">
    <property type="entry name" value="PAS_4"/>
</dbReference>
<dbReference type="Pfam" id="PF02518">
    <property type="entry name" value="HATPase_c"/>
    <property type="match status" value="1"/>
</dbReference>
<evidence type="ECO:0000256" key="2">
    <source>
        <dbReference type="ARBA" id="ARBA00012438"/>
    </source>
</evidence>
<dbReference type="PROSITE" id="PS50113">
    <property type="entry name" value="PAC"/>
    <property type="match status" value="2"/>
</dbReference>
<dbReference type="SMART" id="SM00091">
    <property type="entry name" value="PAS"/>
    <property type="match status" value="4"/>
</dbReference>
<comment type="catalytic activity">
    <reaction evidence="1">
        <text>ATP + protein L-histidine = ADP + protein N-phospho-L-histidine.</text>
        <dbReference type="EC" id="2.7.13.3"/>
    </reaction>
</comment>
<keyword evidence="3" id="KW-0597">Phosphoprotein</keyword>
<feature type="domain" description="PAS" evidence="9">
    <location>
        <begin position="393"/>
        <end position="463"/>
    </location>
</feature>
<gene>
    <name evidence="11" type="ORF">QQ055_07760</name>
</gene>
<name>A0ABT7LZB6_9CYAN</name>
<feature type="domain" description="Histidine kinase" evidence="8">
    <location>
        <begin position="546"/>
        <end position="805"/>
    </location>
</feature>
<dbReference type="InterPro" id="IPR004358">
    <property type="entry name" value="Sig_transdc_His_kin-like_C"/>
</dbReference>
<feature type="coiled-coil region" evidence="7">
    <location>
        <begin position="376"/>
        <end position="403"/>
    </location>
</feature>
<evidence type="ECO:0000259" key="9">
    <source>
        <dbReference type="PROSITE" id="PS50112"/>
    </source>
</evidence>
<evidence type="ECO:0000256" key="1">
    <source>
        <dbReference type="ARBA" id="ARBA00000085"/>
    </source>
</evidence>
<evidence type="ECO:0000256" key="3">
    <source>
        <dbReference type="ARBA" id="ARBA00022553"/>
    </source>
</evidence>
<reference evidence="11 12" key="1">
    <citation type="submission" date="2023-06" db="EMBL/GenBank/DDBJ databases">
        <title>Whole genome sequence of Oscillatoria calcuttensis NRMC-F 0142.</title>
        <authorList>
            <person name="Shakena Fathima T."/>
            <person name="Muralitharan G."/>
            <person name="Thajuddin N."/>
        </authorList>
    </citation>
    <scope>NUCLEOTIDE SEQUENCE [LARGE SCALE GENOMIC DNA]</scope>
    <source>
        <strain evidence="11 12">NRMC-F 0142</strain>
    </source>
</reference>
<keyword evidence="5" id="KW-0418">Kinase</keyword>
<dbReference type="InterPro" id="IPR013655">
    <property type="entry name" value="PAS_fold_3"/>
</dbReference>
<dbReference type="PROSITE" id="PS50112">
    <property type="entry name" value="PAS"/>
    <property type="match status" value="4"/>
</dbReference>
<dbReference type="SUPFAM" id="SSF47384">
    <property type="entry name" value="Homodimeric domain of signal transducing histidine kinase"/>
    <property type="match status" value="1"/>
</dbReference>
<dbReference type="NCBIfam" id="TIGR00229">
    <property type="entry name" value="sensory_box"/>
    <property type="match status" value="3"/>
</dbReference>
<dbReference type="EC" id="2.7.13.3" evidence="2"/>
<keyword evidence="4" id="KW-0808">Transferase</keyword>
<dbReference type="SUPFAM" id="SSF55785">
    <property type="entry name" value="PYP-like sensor domain (PAS domain)"/>
    <property type="match status" value="4"/>
</dbReference>
<dbReference type="Gene3D" id="1.10.287.130">
    <property type="match status" value="1"/>
</dbReference>
<dbReference type="Pfam" id="PF08447">
    <property type="entry name" value="PAS_3"/>
    <property type="match status" value="2"/>
</dbReference>
<evidence type="ECO:0000313" key="12">
    <source>
        <dbReference type="Proteomes" id="UP001230986"/>
    </source>
</evidence>
<dbReference type="SMART" id="SM00086">
    <property type="entry name" value="PAC"/>
    <property type="match status" value="2"/>
</dbReference>